<gene>
    <name evidence="3" type="ORF">ABC969_10645</name>
</gene>
<proteinExistence type="predicted"/>
<organism evidence="3 4">
    <name type="scientific">Sphingomonas qilianensis</name>
    <dbReference type="NCBI Taxonomy" id="1736690"/>
    <lineage>
        <taxon>Bacteria</taxon>
        <taxon>Pseudomonadati</taxon>
        <taxon>Pseudomonadota</taxon>
        <taxon>Alphaproteobacteria</taxon>
        <taxon>Sphingomonadales</taxon>
        <taxon>Sphingomonadaceae</taxon>
        <taxon>Sphingomonas</taxon>
    </lineage>
</organism>
<comment type="caution">
    <text evidence="3">The sequence shown here is derived from an EMBL/GenBank/DDBJ whole genome shotgun (WGS) entry which is preliminary data.</text>
</comment>
<keyword evidence="2" id="KW-0732">Signal</keyword>
<feature type="region of interest" description="Disordered" evidence="1">
    <location>
        <begin position="211"/>
        <end position="244"/>
    </location>
</feature>
<dbReference type="RefSeq" id="WP_345864832.1">
    <property type="nucleotide sequence ID" value="NZ_JBDIMF010000004.1"/>
</dbReference>
<dbReference type="Proteomes" id="UP001404104">
    <property type="component" value="Unassembled WGS sequence"/>
</dbReference>
<name>A0ABU9XSR8_9SPHN</name>
<feature type="signal peptide" evidence="2">
    <location>
        <begin position="1"/>
        <end position="23"/>
    </location>
</feature>
<evidence type="ECO:0000313" key="4">
    <source>
        <dbReference type="Proteomes" id="UP001404104"/>
    </source>
</evidence>
<protein>
    <submittedName>
        <fullName evidence="3">PEPxxWA-CTERM sorting domain-containing protein</fullName>
    </submittedName>
</protein>
<sequence>MKWIIALAALLALSPVAAIEARAATLVAQLPKQQWAVDHALPPDVFLYDDFTLETTSRITQFTWWGWDAVAPFTVEFWIQGEDDWFYLEYMRTADVEISGGGWIPRRFDMAIDVILPSDRNILVGVYGAPDAYMLWQFADTSLPSNIAGSPGSLVWSEKYQSFGTAGGDFAFQLTGEAVASAVPETSTWALLLVGFGLAGGMIRRQTKRAAPLRLRGGSPRSTEQETLLPSRTNGPRLAIPMPR</sequence>
<accession>A0ABU9XSR8</accession>
<feature type="compositionally biased region" description="Polar residues" evidence="1">
    <location>
        <begin position="220"/>
        <end position="234"/>
    </location>
</feature>
<dbReference type="NCBIfam" id="NF035944">
    <property type="entry name" value="PEPxxWA-CTERM"/>
    <property type="match status" value="1"/>
</dbReference>
<reference evidence="3 4" key="1">
    <citation type="submission" date="2024-05" db="EMBL/GenBank/DDBJ databases">
        <authorList>
            <person name="Liu Q."/>
            <person name="Xin Y.-H."/>
        </authorList>
    </citation>
    <scope>NUCLEOTIDE SEQUENCE [LARGE SCALE GENOMIC DNA]</scope>
    <source>
        <strain evidence="3 4">CGMCC 1.15349</strain>
    </source>
</reference>
<evidence type="ECO:0000256" key="2">
    <source>
        <dbReference type="SAM" id="SignalP"/>
    </source>
</evidence>
<evidence type="ECO:0000256" key="1">
    <source>
        <dbReference type="SAM" id="MobiDB-lite"/>
    </source>
</evidence>
<dbReference type="EMBL" id="JBDIMF010000004">
    <property type="protein sequence ID" value="MEN2786877.1"/>
    <property type="molecule type" value="Genomic_DNA"/>
</dbReference>
<evidence type="ECO:0000313" key="3">
    <source>
        <dbReference type="EMBL" id="MEN2786877.1"/>
    </source>
</evidence>
<feature type="chain" id="PRO_5047103636" evidence="2">
    <location>
        <begin position="24"/>
        <end position="244"/>
    </location>
</feature>
<keyword evidence="4" id="KW-1185">Reference proteome</keyword>